<protein>
    <recommendedName>
        <fullName evidence="3">Lipoprotein</fullName>
    </recommendedName>
</protein>
<evidence type="ECO:0008006" key="3">
    <source>
        <dbReference type="Google" id="ProtNLM"/>
    </source>
</evidence>
<dbReference type="PROSITE" id="PS51257">
    <property type="entry name" value="PROKAR_LIPOPROTEIN"/>
    <property type="match status" value="1"/>
</dbReference>
<dbReference type="OrthoDB" id="1796928at2"/>
<evidence type="ECO:0000313" key="1">
    <source>
        <dbReference type="EMBL" id="SDG56752.1"/>
    </source>
</evidence>
<gene>
    <name evidence="1" type="ORF">SAMN05443529_10463</name>
</gene>
<dbReference type="AlphaFoldDB" id="A0A1G7VAB6"/>
<dbReference type="Proteomes" id="UP000198656">
    <property type="component" value="Unassembled WGS sequence"/>
</dbReference>
<dbReference type="STRING" id="1121419.SAMN05443529_10463"/>
<proteinExistence type="predicted"/>
<dbReference type="EMBL" id="FNCP01000004">
    <property type="protein sequence ID" value="SDG56752.1"/>
    <property type="molecule type" value="Genomic_DNA"/>
</dbReference>
<name>A0A1G7VAB6_9FIRM</name>
<dbReference type="RefSeq" id="WP_092330653.1">
    <property type="nucleotide sequence ID" value="NZ_FNCP01000004.1"/>
</dbReference>
<evidence type="ECO:0000313" key="2">
    <source>
        <dbReference type="Proteomes" id="UP000198656"/>
    </source>
</evidence>
<reference evidence="2" key="1">
    <citation type="submission" date="2016-10" db="EMBL/GenBank/DDBJ databases">
        <authorList>
            <person name="Varghese N."/>
            <person name="Submissions S."/>
        </authorList>
    </citation>
    <scope>NUCLEOTIDE SEQUENCE [LARGE SCALE GENOMIC DNA]</scope>
    <source>
        <strain evidence="2">DSM 8344</strain>
    </source>
</reference>
<accession>A0A1G7VAB6</accession>
<sequence length="179" mass="19800">MKRRIFIGLIIMTAVITGLLAGCSSTEENANNEGNKTTDQKISAEERKRIDLYLAVMEGAFREENGGDLFVAVKLDTLAGLGDEAKSEVLKELKSLSANVYGFDKDKIDNSHFKVDADVRLIRTLDGSLLWVEIKEYSEDKAIIIGVSWFGNTGAVFPRYDAVFADGKWQLKLISMAIS</sequence>
<organism evidence="1 2">
    <name type="scientific">Desulfosporosinus hippei DSM 8344</name>
    <dbReference type="NCBI Taxonomy" id="1121419"/>
    <lineage>
        <taxon>Bacteria</taxon>
        <taxon>Bacillati</taxon>
        <taxon>Bacillota</taxon>
        <taxon>Clostridia</taxon>
        <taxon>Eubacteriales</taxon>
        <taxon>Desulfitobacteriaceae</taxon>
        <taxon>Desulfosporosinus</taxon>
    </lineage>
</organism>
<keyword evidence="2" id="KW-1185">Reference proteome</keyword>